<dbReference type="PROSITE" id="PS50994">
    <property type="entry name" value="INTEGRASE"/>
    <property type="match status" value="1"/>
</dbReference>
<dbReference type="Proteomes" id="UP000317722">
    <property type="component" value="Unassembled WGS sequence"/>
</dbReference>
<gene>
    <name evidence="3" type="ORF">EAH86_09765</name>
</gene>
<comment type="caution">
    <text evidence="3">The sequence shown here is derived from an EMBL/GenBank/DDBJ whole genome shotgun (WGS) entry which is preliminary data.</text>
</comment>
<organism evidence="3 4">
    <name type="scientific">Pedococcus bigeumensis</name>
    <dbReference type="NCBI Taxonomy" id="433644"/>
    <lineage>
        <taxon>Bacteria</taxon>
        <taxon>Bacillati</taxon>
        <taxon>Actinomycetota</taxon>
        <taxon>Actinomycetes</taxon>
        <taxon>Micrococcales</taxon>
        <taxon>Intrasporangiaceae</taxon>
        <taxon>Pedococcus</taxon>
    </lineage>
</organism>
<dbReference type="RefSeq" id="WP_140739778.1">
    <property type="nucleotide sequence ID" value="NZ_RCZM01000003.1"/>
</dbReference>
<dbReference type="Gene3D" id="3.30.420.10">
    <property type="entry name" value="Ribonuclease H-like superfamily/Ribonuclease H"/>
    <property type="match status" value="1"/>
</dbReference>
<dbReference type="AlphaFoldDB" id="A0A502CW66"/>
<dbReference type="OrthoDB" id="52928at2"/>
<evidence type="ECO:0000259" key="2">
    <source>
        <dbReference type="PROSITE" id="PS50994"/>
    </source>
</evidence>
<evidence type="ECO:0000313" key="3">
    <source>
        <dbReference type="EMBL" id="TPG17053.1"/>
    </source>
</evidence>
<evidence type="ECO:0000256" key="1">
    <source>
        <dbReference type="SAM" id="MobiDB-lite"/>
    </source>
</evidence>
<dbReference type="GO" id="GO:0003676">
    <property type="term" value="F:nucleic acid binding"/>
    <property type="evidence" value="ECO:0007669"/>
    <property type="project" value="InterPro"/>
</dbReference>
<reference evidence="3 4" key="1">
    <citation type="journal article" date="2019" name="Environ. Microbiol.">
        <title>Species interactions and distinct microbial communities in high Arctic permafrost affected cryosols are associated with the CH4 and CO2 gas fluxes.</title>
        <authorList>
            <person name="Altshuler I."/>
            <person name="Hamel J."/>
            <person name="Turney S."/>
            <person name="Magnuson E."/>
            <person name="Levesque R."/>
            <person name="Greer C."/>
            <person name="Whyte L.G."/>
        </authorList>
    </citation>
    <scope>NUCLEOTIDE SEQUENCE [LARGE SCALE GENOMIC DNA]</scope>
    <source>
        <strain evidence="3 4">S9.3A</strain>
    </source>
</reference>
<keyword evidence="4" id="KW-1185">Reference proteome</keyword>
<dbReference type="InterPro" id="IPR001584">
    <property type="entry name" value="Integrase_cat-core"/>
</dbReference>
<dbReference type="EMBL" id="RCZM01000003">
    <property type="protein sequence ID" value="TPG17053.1"/>
    <property type="molecule type" value="Genomic_DNA"/>
</dbReference>
<dbReference type="InterPro" id="IPR036397">
    <property type="entry name" value="RNaseH_sf"/>
</dbReference>
<dbReference type="SUPFAM" id="SSF53098">
    <property type="entry name" value="Ribonuclease H-like"/>
    <property type="match status" value="1"/>
</dbReference>
<dbReference type="InterPro" id="IPR012337">
    <property type="entry name" value="RNaseH-like_sf"/>
</dbReference>
<sequence length="536" mass="59547">MAATVVKGSPVEAAVLTRLLELRDSNGEVSAADVRTAAAALGKSERTVWRMVKRGYVRKERQRWLPDETVADLMHRNRGCVALVRAEMVKDKCAPPVSVRTMQRTVAARYDQHQLANMRGGYQAMAATLPVQRRDITGRNQEWAIDHTILPVFVLTADGSWCKPWMTTVLDAGTRMVLSVTISPNDITLEDVVENVALAAEGFTTEDGIFVGGKPDAIMSDRGGDLVTEAMTTQLVALGIQRRFTEAYTPHQNGRIERWHGTIKREVCPRLPGYDRSDMTARDPRKAAKPLIDPRMLMPIETLQHLVLEEIAAYNFERGHSALPAGCTPYEAWVTDPTDVEKVDPAAIRAAMTQSKRVKVTRGQVRWDNRHYDLPHGAATIATPFAQTWREILANKYVIIRYLPTRPEFVEIETEQGQHVGRALWTELLTADDAAKTLGHRKKAVQGARTSMEDRAKSEARSVQAMAARAAEIAEVEHDDETVDFGPRHDHKPVKKRPETAKAAAKKAQAKKRRDTTTAAVSEVVLAKTGTDDLGF</sequence>
<name>A0A502CW66_9MICO</name>
<accession>A0A502CW66</accession>
<dbReference type="GO" id="GO:0015074">
    <property type="term" value="P:DNA integration"/>
    <property type="evidence" value="ECO:0007669"/>
    <property type="project" value="InterPro"/>
</dbReference>
<feature type="region of interest" description="Disordered" evidence="1">
    <location>
        <begin position="483"/>
        <end position="536"/>
    </location>
</feature>
<protein>
    <submittedName>
        <fullName evidence="3">Transposase</fullName>
    </submittedName>
</protein>
<proteinExistence type="predicted"/>
<feature type="domain" description="Integrase catalytic" evidence="2">
    <location>
        <begin position="126"/>
        <end position="337"/>
    </location>
</feature>
<feature type="compositionally biased region" description="Basic residues" evidence="1">
    <location>
        <begin position="504"/>
        <end position="514"/>
    </location>
</feature>
<evidence type="ECO:0000313" key="4">
    <source>
        <dbReference type="Proteomes" id="UP000317722"/>
    </source>
</evidence>